<name>A0A5K3EM65_MESCO</name>
<reference evidence="1" key="1">
    <citation type="submission" date="2019-11" db="UniProtKB">
        <authorList>
            <consortium name="WormBaseParasite"/>
        </authorList>
    </citation>
    <scope>IDENTIFICATION</scope>
</reference>
<evidence type="ECO:0000313" key="1">
    <source>
        <dbReference type="WBParaSite" id="MCU_001579-RA"/>
    </source>
</evidence>
<proteinExistence type="predicted"/>
<sequence length="108" mass="11722">MSRRPRVADRYTEKGGKRVCEAATAGLSGVNQHYALIKVIANGVYGFALPSPPPLKHPPPVTLLNSSFNRTAIFDPDCAVKRNDVSVRFGGPAVESSEVERNFQIAIK</sequence>
<dbReference type="AlphaFoldDB" id="A0A5K3EM65"/>
<organism evidence="1">
    <name type="scientific">Mesocestoides corti</name>
    <name type="common">Flatworm</name>
    <dbReference type="NCBI Taxonomy" id="53468"/>
    <lineage>
        <taxon>Eukaryota</taxon>
        <taxon>Metazoa</taxon>
        <taxon>Spiralia</taxon>
        <taxon>Lophotrochozoa</taxon>
        <taxon>Platyhelminthes</taxon>
        <taxon>Cestoda</taxon>
        <taxon>Eucestoda</taxon>
        <taxon>Cyclophyllidea</taxon>
        <taxon>Mesocestoididae</taxon>
        <taxon>Mesocestoides</taxon>
    </lineage>
</organism>
<dbReference type="WBParaSite" id="MCU_001579-RA">
    <property type="protein sequence ID" value="MCU_001579-RA"/>
    <property type="gene ID" value="MCU_001579"/>
</dbReference>
<protein>
    <submittedName>
        <fullName evidence="1">Protein kinase domain-containing protein</fullName>
    </submittedName>
</protein>
<accession>A0A5K3EM65</accession>